<dbReference type="InterPro" id="IPR027417">
    <property type="entry name" value="P-loop_NTPase"/>
</dbReference>
<dbReference type="Gene3D" id="3.40.50.300">
    <property type="entry name" value="P-loop containing nucleotide triphosphate hydrolases"/>
    <property type="match status" value="1"/>
</dbReference>
<keyword evidence="8" id="KW-0067">ATP-binding</keyword>
<dbReference type="Gene3D" id="3.40.50.10810">
    <property type="entry name" value="Tandem AAA-ATPase domain"/>
    <property type="match status" value="1"/>
</dbReference>
<dbReference type="PROSITE" id="PS51194">
    <property type="entry name" value="HELICASE_CTER"/>
    <property type="match status" value="1"/>
</dbReference>
<evidence type="ECO:0000313" key="14">
    <source>
        <dbReference type="EMBL" id="OJD32553.1"/>
    </source>
</evidence>
<dbReference type="InterPro" id="IPR014001">
    <property type="entry name" value="Helicase_ATP-bd"/>
</dbReference>
<evidence type="ECO:0000259" key="13">
    <source>
        <dbReference type="PROSITE" id="PS51194"/>
    </source>
</evidence>
<dbReference type="RefSeq" id="XP_020128813.1">
    <property type="nucleotide sequence ID" value="XM_020275062.1"/>
</dbReference>
<dbReference type="GO" id="GO:0008270">
    <property type="term" value="F:zinc ion binding"/>
    <property type="evidence" value="ECO:0007669"/>
    <property type="project" value="UniProtKB-KW"/>
</dbReference>
<sequence length="885" mass="98161">MSTAKRQNLFPNQQASKRARLLSPPDQLQPPNVAHEAYPITPISDSGADSAQPNTPIQPSALRRDGRYYCFGTLCEVKVRMLKDEKALEEACIPATDGWMQLRLTHKKNHLLQDSNGLDLAVLNQRTADALQALDGMGAIRYEAYVTVQYWAAQIRAAKRTAKNTVVDIEVNVSGPLESGDEVGRVLSRAGLFLQPPSVLLPGTAYQNPHVIYLPGIQESSLDSAIPAAPRLADLNAGKLDIQAVLGCLDQSEDLAPTAVDERMVTTKLHEHQKGAVSFIIQREAKITPSAFSLWKPYEGSPRQPCYRHTVLDIKKQHPPKENFGGIVADEMGLGKTLSMLAAIGITAESAKHFSKGLTGDPMQMKTKATLVIVPSALILQNWASEIKDTFQYLKYHGPRRPRDQKAVLDKNVVLTTYETVSADFVRGDSPLYQVAWFRVVLDEAHYICGQQTKRFCAASALQAQHRWCLTGTPIQNRLDDLSALIRFLKVPYLDNASSFNNYISRPIEQNDTRGVVRLRSLLKSVCLRRTTELLTVPEPTIYSRRLDFTEAERDAYNQVAISYKKEMDEVVSGNRKGNSQLGLCQAILRLRRFCNNGSSLLRMSGSATQAAEDMLSYMQQAGEVACASCSRELQTIDDTEDSDSGVLAACSHLLCSVCIRQTQLNHTDSGLQCPICRAPTQQLDLRLDSVDQQTSPALSEGNSYNTKLVALYHDISQYKQSEKGIVFTAWRDTISVISSLLRTRKIDHCVVQGSMTIAERKMSLDKFQSDPNCTILLMTFGTGSAGLNLTAASRIHIFEPQWNPSIESQAIGRAVRLGQKNRVTVVRYIMKNTVEEYMENTQTRKAQMASIGWDAEKEEGAGGKLKLVAKMVFNTEMPPDVEMT</sequence>
<dbReference type="InterPro" id="IPR013083">
    <property type="entry name" value="Znf_RING/FYVE/PHD"/>
</dbReference>
<dbReference type="PANTHER" id="PTHR45626:SF52">
    <property type="entry name" value="SINGLE-STRANDED DNA-DEPENDENT ATPASE (EUROFUNG)"/>
    <property type="match status" value="1"/>
</dbReference>
<accession>A0A1J9QVZ8</accession>
<dbReference type="GO" id="GO:0004386">
    <property type="term" value="F:helicase activity"/>
    <property type="evidence" value="ECO:0007669"/>
    <property type="project" value="UniProtKB-KW"/>
</dbReference>
<dbReference type="SUPFAM" id="SSF52540">
    <property type="entry name" value="P-loop containing nucleoside triphosphate hydrolases"/>
    <property type="match status" value="2"/>
</dbReference>
<dbReference type="Gene3D" id="3.30.40.10">
    <property type="entry name" value="Zinc/RING finger domain, C3HC4 (zinc finger)"/>
    <property type="match status" value="1"/>
</dbReference>
<feature type="region of interest" description="Disordered" evidence="10">
    <location>
        <begin position="1"/>
        <end position="60"/>
    </location>
</feature>
<evidence type="ECO:0000256" key="4">
    <source>
        <dbReference type="ARBA" id="ARBA00022771"/>
    </source>
</evidence>
<dbReference type="Pfam" id="PF00271">
    <property type="entry name" value="Helicase_C"/>
    <property type="match status" value="1"/>
</dbReference>
<dbReference type="InterPro" id="IPR038718">
    <property type="entry name" value="SNF2-like_sf"/>
</dbReference>
<dbReference type="CDD" id="cd18008">
    <property type="entry name" value="DEXDc_SHPRH-like"/>
    <property type="match status" value="1"/>
</dbReference>
<evidence type="ECO:0000256" key="6">
    <source>
        <dbReference type="ARBA" id="ARBA00022806"/>
    </source>
</evidence>
<dbReference type="GO" id="GO:0008094">
    <property type="term" value="F:ATP-dependent activity, acting on DNA"/>
    <property type="evidence" value="ECO:0007669"/>
    <property type="project" value="TreeGrafter"/>
</dbReference>
<dbReference type="PROSITE" id="PS51192">
    <property type="entry name" value="HELICASE_ATP_BIND_1"/>
    <property type="match status" value="1"/>
</dbReference>
<dbReference type="InterPro" id="IPR001650">
    <property type="entry name" value="Helicase_C-like"/>
</dbReference>
<dbReference type="InterPro" id="IPR049730">
    <property type="entry name" value="SNF2/RAD54-like_C"/>
</dbReference>
<dbReference type="PROSITE" id="PS00518">
    <property type="entry name" value="ZF_RING_1"/>
    <property type="match status" value="1"/>
</dbReference>
<evidence type="ECO:0000256" key="1">
    <source>
        <dbReference type="ARBA" id="ARBA00007025"/>
    </source>
</evidence>
<dbReference type="InterPro" id="IPR017907">
    <property type="entry name" value="Znf_RING_CS"/>
</dbReference>
<evidence type="ECO:0000256" key="7">
    <source>
        <dbReference type="ARBA" id="ARBA00022833"/>
    </source>
</evidence>
<keyword evidence="7" id="KW-0862">Zinc</keyword>
<dbReference type="GO" id="GO:0005524">
    <property type="term" value="F:ATP binding"/>
    <property type="evidence" value="ECO:0007669"/>
    <property type="project" value="UniProtKB-KW"/>
</dbReference>
<feature type="domain" description="RING-type" evidence="11">
    <location>
        <begin position="627"/>
        <end position="678"/>
    </location>
</feature>
<dbReference type="STRING" id="236234.A0A1J9QVZ8"/>
<evidence type="ECO:0000256" key="9">
    <source>
        <dbReference type="PROSITE-ProRule" id="PRU00175"/>
    </source>
</evidence>
<protein>
    <submittedName>
        <fullName evidence="14">Snf2 family domain-containing protein</fullName>
    </submittedName>
</protein>
<dbReference type="GO" id="GO:0006281">
    <property type="term" value="P:DNA repair"/>
    <property type="evidence" value="ECO:0007669"/>
    <property type="project" value="TreeGrafter"/>
</dbReference>
<dbReference type="SUPFAM" id="SSF57850">
    <property type="entry name" value="RING/U-box"/>
    <property type="match status" value="1"/>
</dbReference>
<reference evidence="14 15" key="1">
    <citation type="submission" date="2016-10" db="EMBL/GenBank/DDBJ databases">
        <title>Proteomics and genomics reveal pathogen-plant mechanisms compatible with a hemibiotrophic lifestyle of Diplodia corticola.</title>
        <authorList>
            <person name="Fernandes I."/>
            <person name="De Jonge R."/>
            <person name="Van De Peer Y."/>
            <person name="Devreese B."/>
            <person name="Alves A."/>
            <person name="Esteves A.C."/>
        </authorList>
    </citation>
    <scope>NUCLEOTIDE SEQUENCE [LARGE SCALE GENOMIC DNA]</scope>
    <source>
        <strain evidence="14 15">CBS 112549</strain>
    </source>
</reference>
<keyword evidence="2" id="KW-0479">Metal-binding</keyword>
<feature type="compositionally biased region" description="Polar residues" evidence="10">
    <location>
        <begin position="1"/>
        <end position="16"/>
    </location>
</feature>
<evidence type="ECO:0000256" key="2">
    <source>
        <dbReference type="ARBA" id="ARBA00022723"/>
    </source>
</evidence>
<dbReference type="Proteomes" id="UP000183809">
    <property type="component" value="Unassembled WGS sequence"/>
</dbReference>
<evidence type="ECO:0000256" key="3">
    <source>
        <dbReference type="ARBA" id="ARBA00022741"/>
    </source>
</evidence>
<dbReference type="PANTHER" id="PTHR45626">
    <property type="entry name" value="TRANSCRIPTION TERMINATION FACTOR 2-RELATED"/>
    <property type="match status" value="1"/>
</dbReference>
<dbReference type="InterPro" id="IPR001841">
    <property type="entry name" value="Znf_RING"/>
</dbReference>
<evidence type="ECO:0000256" key="8">
    <source>
        <dbReference type="ARBA" id="ARBA00022840"/>
    </source>
</evidence>
<dbReference type="PROSITE" id="PS50089">
    <property type="entry name" value="ZF_RING_2"/>
    <property type="match status" value="1"/>
</dbReference>
<feature type="compositionally biased region" description="Polar residues" evidence="10">
    <location>
        <begin position="43"/>
        <end position="58"/>
    </location>
</feature>
<evidence type="ECO:0000313" key="15">
    <source>
        <dbReference type="Proteomes" id="UP000183809"/>
    </source>
</evidence>
<gene>
    <name evidence="14" type="ORF">BKCO1_37000179</name>
</gene>
<dbReference type="SMART" id="SM00487">
    <property type="entry name" value="DEXDc"/>
    <property type="match status" value="1"/>
</dbReference>
<dbReference type="GO" id="GO:0005634">
    <property type="term" value="C:nucleus"/>
    <property type="evidence" value="ECO:0007669"/>
    <property type="project" value="TreeGrafter"/>
</dbReference>
<name>A0A1J9QVZ8_9PEZI</name>
<dbReference type="InterPro" id="IPR050628">
    <property type="entry name" value="SNF2_RAD54_helicase_TF"/>
</dbReference>
<keyword evidence="6" id="KW-0347">Helicase</keyword>
<dbReference type="EMBL" id="MNUE01000037">
    <property type="protein sequence ID" value="OJD32553.1"/>
    <property type="molecule type" value="Genomic_DNA"/>
</dbReference>
<keyword evidence="15" id="KW-1185">Reference proteome</keyword>
<keyword evidence="3" id="KW-0547">Nucleotide-binding</keyword>
<dbReference type="AlphaFoldDB" id="A0A1J9QVZ8"/>
<comment type="caution">
    <text evidence="14">The sequence shown here is derived from an EMBL/GenBank/DDBJ whole genome shotgun (WGS) entry which is preliminary data.</text>
</comment>
<evidence type="ECO:0000256" key="5">
    <source>
        <dbReference type="ARBA" id="ARBA00022801"/>
    </source>
</evidence>
<comment type="similarity">
    <text evidence="1">Belongs to the SNF2/RAD54 helicase family.</text>
</comment>
<keyword evidence="4 9" id="KW-0863">Zinc-finger</keyword>
<dbReference type="OrthoDB" id="3648557at2759"/>
<dbReference type="GO" id="GO:0016787">
    <property type="term" value="F:hydrolase activity"/>
    <property type="evidence" value="ECO:0007669"/>
    <property type="project" value="UniProtKB-KW"/>
</dbReference>
<evidence type="ECO:0000259" key="11">
    <source>
        <dbReference type="PROSITE" id="PS50089"/>
    </source>
</evidence>
<dbReference type="InterPro" id="IPR000330">
    <property type="entry name" value="SNF2_N"/>
</dbReference>
<organism evidence="14 15">
    <name type="scientific">Diplodia corticola</name>
    <dbReference type="NCBI Taxonomy" id="236234"/>
    <lineage>
        <taxon>Eukaryota</taxon>
        <taxon>Fungi</taxon>
        <taxon>Dikarya</taxon>
        <taxon>Ascomycota</taxon>
        <taxon>Pezizomycotina</taxon>
        <taxon>Dothideomycetes</taxon>
        <taxon>Dothideomycetes incertae sedis</taxon>
        <taxon>Botryosphaeriales</taxon>
        <taxon>Botryosphaeriaceae</taxon>
        <taxon>Diplodia</taxon>
    </lineage>
</organism>
<dbReference type="CDD" id="cd18793">
    <property type="entry name" value="SF2_C_SNF"/>
    <property type="match status" value="1"/>
</dbReference>
<evidence type="ECO:0000256" key="10">
    <source>
        <dbReference type="SAM" id="MobiDB-lite"/>
    </source>
</evidence>
<feature type="domain" description="Helicase ATP-binding" evidence="12">
    <location>
        <begin position="317"/>
        <end position="492"/>
    </location>
</feature>
<feature type="domain" description="Helicase C-terminal" evidence="13">
    <location>
        <begin position="708"/>
        <end position="885"/>
    </location>
</feature>
<dbReference type="SMART" id="SM00490">
    <property type="entry name" value="HELICc"/>
    <property type="match status" value="1"/>
</dbReference>
<evidence type="ECO:0000259" key="12">
    <source>
        <dbReference type="PROSITE" id="PS51192"/>
    </source>
</evidence>
<proteinExistence type="inferred from homology"/>
<dbReference type="GeneID" id="31015323"/>
<keyword evidence="5" id="KW-0378">Hydrolase</keyword>
<dbReference type="Pfam" id="PF00176">
    <property type="entry name" value="SNF2-rel_dom"/>
    <property type="match status" value="1"/>
</dbReference>